<organism evidence="1 2">
    <name type="scientific">Streptosporangium album</name>
    <dbReference type="NCBI Taxonomy" id="47479"/>
    <lineage>
        <taxon>Bacteria</taxon>
        <taxon>Bacillati</taxon>
        <taxon>Actinomycetota</taxon>
        <taxon>Actinomycetes</taxon>
        <taxon>Streptosporangiales</taxon>
        <taxon>Streptosporangiaceae</taxon>
        <taxon>Streptosporangium</taxon>
    </lineage>
</organism>
<accession>A0A7W7WEK9</accession>
<name>A0A7W7WEK9_9ACTN</name>
<dbReference type="AlphaFoldDB" id="A0A7W7WEK9"/>
<dbReference type="Proteomes" id="UP000534286">
    <property type="component" value="Unassembled WGS sequence"/>
</dbReference>
<sequence length="74" mass="8266">MFRPASTDAGRTPRWPLWYATTGEISAPGEVLHCVPYWGMTVKEFAKAVAARGLTIDSFRVAPRRETRETVPDS</sequence>
<protein>
    <submittedName>
        <fullName evidence="1">Uncharacterized protein</fullName>
    </submittedName>
</protein>
<reference evidence="1 2" key="1">
    <citation type="submission" date="2020-08" db="EMBL/GenBank/DDBJ databases">
        <title>Sequencing the genomes of 1000 actinobacteria strains.</title>
        <authorList>
            <person name="Klenk H.-P."/>
        </authorList>
    </citation>
    <scope>NUCLEOTIDE SEQUENCE [LARGE SCALE GENOMIC DNA]</scope>
    <source>
        <strain evidence="1 2">DSM 43023</strain>
    </source>
</reference>
<dbReference type="RefSeq" id="WP_184759307.1">
    <property type="nucleotide sequence ID" value="NZ_BAABEK010000025.1"/>
</dbReference>
<keyword evidence="2" id="KW-1185">Reference proteome</keyword>
<evidence type="ECO:0000313" key="1">
    <source>
        <dbReference type="EMBL" id="MBB4943499.1"/>
    </source>
</evidence>
<proteinExistence type="predicted"/>
<evidence type="ECO:0000313" key="2">
    <source>
        <dbReference type="Proteomes" id="UP000534286"/>
    </source>
</evidence>
<gene>
    <name evidence="1" type="ORF">FHR32_007899</name>
</gene>
<dbReference type="EMBL" id="JACHJU010000005">
    <property type="protein sequence ID" value="MBB4943499.1"/>
    <property type="molecule type" value="Genomic_DNA"/>
</dbReference>
<comment type="caution">
    <text evidence="1">The sequence shown here is derived from an EMBL/GenBank/DDBJ whole genome shotgun (WGS) entry which is preliminary data.</text>
</comment>